<dbReference type="AlphaFoldDB" id="A0A9N7VVT5"/>
<comment type="caution">
    <text evidence="1">The sequence shown here is derived from an EMBL/GenBank/DDBJ whole genome shotgun (WGS) entry which is preliminary data.</text>
</comment>
<organism evidence="1 2">
    <name type="scientific">Pleuronectes platessa</name>
    <name type="common">European plaice</name>
    <dbReference type="NCBI Taxonomy" id="8262"/>
    <lineage>
        <taxon>Eukaryota</taxon>
        <taxon>Metazoa</taxon>
        <taxon>Chordata</taxon>
        <taxon>Craniata</taxon>
        <taxon>Vertebrata</taxon>
        <taxon>Euteleostomi</taxon>
        <taxon>Actinopterygii</taxon>
        <taxon>Neopterygii</taxon>
        <taxon>Teleostei</taxon>
        <taxon>Neoteleostei</taxon>
        <taxon>Acanthomorphata</taxon>
        <taxon>Carangaria</taxon>
        <taxon>Pleuronectiformes</taxon>
        <taxon>Pleuronectoidei</taxon>
        <taxon>Pleuronectidae</taxon>
        <taxon>Pleuronectes</taxon>
    </lineage>
</organism>
<proteinExistence type="predicted"/>
<protein>
    <submittedName>
        <fullName evidence="1">Uncharacterized protein</fullName>
    </submittedName>
</protein>
<reference evidence="1" key="1">
    <citation type="submission" date="2020-03" db="EMBL/GenBank/DDBJ databases">
        <authorList>
            <person name="Weist P."/>
        </authorList>
    </citation>
    <scope>NUCLEOTIDE SEQUENCE</scope>
</reference>
<dbReference type="EMBL" id="CADEAL010004289">
    <property type="protein sequence ID" value="CAB1456162.1"/>
    <property type="molecule type" value="Genomic_DNA"/>
</dbReference>
<gene>
    <name evidence="1" type="ORF">PLEPLA_LOCUS43943</name>
</gene>
<evidence type="ECO:0000313" key="2">
    <source>
        <dbReference type="Proteomes" id="UP001153269"/>
    </source>
</evidence>
<name>A0A9N7VVT5_PLEPL</name>
<evidence type="ECO:0000313" key="1">
    <source>
        <dbReference type="EMBL" id="CAB1456162.1"/>
    </source>
</evidence>
<accession>A0A9N7VVT5</accession>
<dbReference type="Proteomes" id="UP001153269">
    <property type="component" value="Unassembled WGS sequence"/>
</dbReference>
<sequence length="99" mass="10905">MFQSSSWPPGTIRFSILPEDTLADRKGELGIKLPPFSLVDDLLYLLSHSLLSVTQRTSTEHTEGGADSLIMSTAELWVTDCEGLHTTTSMGHFHTSCPR</sequence>
<keyword evidence="2" id="KW-1185">Reference proteome</keyword>